<name>A0A093GFI4_DRYPU</name>
<proteinExistence type="predicted"/>
<gene>
    <name evidence="1" type="ORF">N307_12906</name>
</gene>
<keyword evidence="2" id="KW-1185">Reference proteome</keyword>
<evidence type="ECO:0000313" key="2">
    <source>
        <dbReference type="Proteomes" id="UP000053875"/>
    </source>
</evidence>
<dbReference type="AlphaFoldDB" id="A0A093GFI4"/>
<accession>A0A093GFI4</accession>
<sequence length="55" mass="6355">NGSKLKEGRFSLDIRKKFFTIRVVRHWNRLPKEVGEASSLKVFKARLDVSLGNLI</sequence>
<feature type="non-terminal residue" evidence="1">
    <location>
        <position position="55"/>
    </location>
</feature>
<evidence type="ECO:0000313" key="1">
    <source>
        <dbReference type="EMBL" id="KFV69000.1"/>
    </source>
</evidence>
<organism evidence="1 2">
    <name type="scientific">Dryobates pubescens</name>
    <name type="common">Downy woodpecker</name>
    <name type="synonym">Picoides pubescens</name>
    <dbReference type="NCBI Taxonomy" id="118200"/>
    <lineage>
        <taxon>Eukaryota</taxon>
        <taxon>Metazoa</taxon>
        <taxon>Chordata</taxon>
        <taxon>Craniata</taxon>
        <taxon>Vertebrata</taxon>
        <taxon>Euteleostomi</taxon>
        <taxon>Archelosauria</taxon>
        <taxon>Archosauria</taxon>
        <taxon>Dinosauria</taxon>
        <taxon>Saurischia</taxon>
        <taxon>Theropoda</taxon>
        <taxon>Coelurosauria</taxon>
        <taxon>Aves</taxon>
        <taxon>Neognathae</taxon>
        <taxon>Neoaves</taxon>
        <taxon>Telluraves</taxon>
        <taxon>Coraciimorphae</taxon>
        <taxon>Piciformes</taxon>
        <taxon>Picidae</taxon>
        <taxon>Dryobates</taxon>
    </lineage>
</organism>
<dbReference type="Proteomes" id="UP000053875">
    <property type="component" value="Unassembled WGS sequence"/>
</dbReference>
<dbReference type="EMBL" id="KL216287">
    <property type="protein sequence ID" value="KFV69000.1"/>
    <property type="molecule type" value="Genomic_DNA"/>
</dbReference>
<evidence type="ECO:0008006" key="3">
    <source>
        <dbReference type="Google" id="ProtNLM"/>
    </source>
</evidence>
<reference evidence="1 2" key="1">
    <citation type="submission" date="2014-04" db="EMBL/GenBank/DDBJ databases">
        <title>Genome evolution of avian class.</title>
        <authorList>
            <person name="Zhang G."/>
            <person name="Li C."/>
        </authorList>
    </citation>
    <scope>NUCLEOTIDE SEQUENCE [LARGE SCALE GENOMIC DNA]</scope>
    <source>
        <strain evidence="1">BGI_N307</strain>
    </source>
</reference>
<protein>
    <recommendedName>
        <fullName evidence="3">Nidogen G2 beta-barrel domain-containing protein</fullName>
    </recommendedName>
</protein>
<feature type="non-terminal residue" evidence="1">
    <location>
        <position position="1"/>
    </location>
</feature>